<organism evidence="10 11">
    <name type="scientific">Rickettsiella grylli</name>
    <dbReference type="NCBI Taxonomy" id="59196"/>
    <lineage>
        <taxon>Bacteria</taxon>
        <taxon>Pseudomonadati</taxon>
        <taxon>Pseudomonadota</taxon>
        <taxon>Gammaproteobacteria</taxon>
        <taxon>Legionellales</taxon>
        <taxon>Coxiellaceae</taxon>
        <taxon>Rickettsiella</taxon>
    </lineage>
</organism>
<dbReference type="NCBIfam" id="NF008623">
    <property type="entry name" value="PRK11609.1"/>
    <property type="match status" value="1"/>
</dbReference>
<comment type="pathway">
    <text evidence="5">Cofactor biosynthesis; nicotinate biosynthesis; nicotinate from nicotinamide: step 1/1.</text>
</comment>
<dbReference type="EC" id="3.5.1.19" evidence="6"/>
<comment type="caution">
    <text evidence="10">The sequence shown here is derived from an EMBL/GenBank/DDBJ whole genome shotgun (WGS) entry which is preliminary data.</text>
</comment>
<dbReference type="Proteomes" id="UP000054075">
    <property type="component" value="Unassembled WGS sequence"/>
</dbReference>
<keyword evidence="11" id="KW-1185">Reference proteome</keyword>
<sequence>MKKALILVDLQNDFMPGGALAVDKADEVIPVANRVQQQFKYVIATQDWHPEDHICFAKNHHGHFPGEFIHQAGLSQMLWPVHCVQNTKGAEFVKNLKLDHIIKVVRKGSNPNVDSYSGFFENDHQKATGLAEFLKKLQITELYIMGVATDYCVKYTVLDSCKLGFKTYLIEDGCRAVNVNPEDGRLAISEMKAVGVKIIQSDSIF</sequence>
<protein>
    <recommendedName>
        <fullName evidence="8">Nicotinamidase</fullName>
        <ecNumber evidence="6">3.5.1.19</ecNumber>
    </recommendedName>
    <alternativeName>
        <fullName evidence="7">Nicotinamide deamidase</fullName>
    </alternativeName>
</protein>
<dbReference type="RefSeq" id="WP_006034765.1">
    <property type="nucleotide sequence ID" value="NZ_AAQJ02000001.1"/>
</dbReference>
<dbReference type="CDD" id="cd01011">
    <property type="entry name" value="nicotinamidase"/>
    <property type="match status" value="1"/>
</dbReference>
<dbReference type="AlphaFoldDB" id="A8PM04"/>
<dbReference type="eggNOG" id="COG1335">
    <property type="taxonomic scope" value="Bacteria"/>
</dbReference>
<dbReference type="PANTHER" id="PTHR11080">
    <property type="entry name" value="PYRAZINAMIDASE/NICOTINAMIDASE"/>
    <property type="match status" value="1"/>
</dbReference>
<dbReference type="InterPro" id="IPR052347">
    <property type="entry name" value="Isochorismatase_Nicotinamidase"/>
</dbReference>
<keyword evidence="2" id="KW-0662">Pyridine nucleotide biosynthesis</keyword>
<evidence type="ECO:0000256" key="7">
    <source>
        <dbReference type="ARBA" id="ARBA00043224"/>
    </source>
</evidence>
<dbReference type="FunFam" id="3.40.50.850:FF:000006">
    <property type="entry name" value="Bifunctional pyrazinamidase/nicotinamidase"/>
    <property type="match status" value="1"/>
</dbReference>
<dbReference type="GO" id="GO:0019363">
    <property type="term" value="P:pyridine nucleotide biosynthetic process"/>
    <property type="evidence" value="ECO:0007669"/>
    <property type="project" value="UniProtKB-KW"/>
</dbReference>
<dbReference type="Gene3D" id="3.40.50.850">
    <property type="entry name" value="Isochorismatase-like"/>
    <property type="match status" value="1"/>
</dbReference>
<accession>A8PM04</accession>
<evidence type="ECO:0000256" key="1">
    <source>
        <dbReference type="ARBA" id="ARBA00006336"/>
    </source>
</evidence>
<dbReference type="STRING" id="59196.RICGR_0588"/>
<dbReference type="EMBL" id="AAQJ02000001">
    <property type="protein sequence ID" value="EDP45777.1"/>
    <property type="molecule type" value="Genomic_DNA"/>
</dbReference>
<dbReference type="GO" id="GO:0008936">
    <property type="term" value="F:nicotinamidase activity"/>
    <property type="evidence" value="ECO:0007669"/>
    <property type="project" value="UniProtKB-EC"/>
</dbReference>
<evidence type="ECO:0000313" key="11">
    <source>
        <dbReference type="Proteomes" id="UP000054075"/>
    </source>
</evidence>
<evidence type="ECO:0000313" key="10">
    <source>
        <dbReference type="EMBL" id="EDP45777.1"/>
    </source>
</evidence>
<name>A8PM04_9COXI</name>
<evidence type="ECO:0000259" key="9">
    <source>
        <dbReference type="Pfam" id="PF00857"/>
    </source>
</evidence>
<evidence type="ECO:0000256" key="6">
    <source>
        <dbReference type="ARBA" id="ARBA00039017"/>
    </source>
</evidence>
<proteinExistence type="inferred from homology"/>
<comment type="similarity">
    <text evidence="1">Belongs to the isochorismatase family.</text>
</comment>
<keyword evidence="3" id="KW-0479">Metal-binding</keyword>
<dbReference type="Pfam" id="PF00857">
    <property type="entry name" value="Isochorismatase"/>
    <property type="match status" value="1"/>
</dbReference>
<dbReference type="InterPro" id="IPR000868">
    <property type="entry name" value="Isochorismatase-like_dom"/>
</dbReference>
<dbReference type="SUPFAM" id="SSF52499">
    <property type="entry name" value="Isochorismatase-like hydrolases"/>
    <property type="match status" value="1"/>
</dbReference>
<evidence type="ECO:0000256" key="5">
    <source>
        <dbReference type="ARBA" id="ARBA00037900"/>
    </source>
</evidence>
<reference evidence="10" key="2">
    <citation type="submission" date="2007-10" db="EMBL/GenBank/DDBJ databases">
        <authorList>
            <person name="Myers G.S."/>
        </authorList>
    </citation>
    <scope>NUCLEOTIDE SEQUENCE [LARGE SCALE GENOMIC DNA]</scope>
</reference>
<gene>
    <name evidence="10" type="ORF">RICGR_0588</name>
</gene>
<evidence type="ECO:0000256" key="4">
    <source>
        <dbReference type="ARBA" id="ARBA00022801"/>
    </source>
</evidence>
<dbReference type="GO" id="GO:0046872">
    <property type="term" value="F:metal ion binding"/>
    <property type="evidence" value="ECO:0007669"/>
    <property type="project" value="UniProtKB-KW"/>
</dbReference>
<evidence type="ECO:0000256" key="2">
    <source>
        <dbReference type="ARBA" id="ARBA00022642"/>
    </source>
</evidence>
<dbReference type="OrthoDB" id="9791276at2"/>
<dbReference type="PANTHER" id="PTHR11080:SF2">
    <property type="entry name" value="LD05707P"/>
    <property type="match status" value="1"/>
</dbReference>
<keyword evidence="4 10" id="KW-0378">Hydrolase</keyword>
<dbReference type="InterPro" id="IPR036380">
    <property type="entry name" value="Isochorismatase-like_sf"/>
</dbReference>
<evidence type="ECO:0000256" key="8">
    <source>
        <dbReference type="ARBA" id="ARBA00072277"/>
    </source>
</evidence>
<evidence type="ECO:0000256" key="3">
    <source>
        <dbReference type="ARBA" id="ARBA00022723"/>
    </source>
</evidence>
<reference evidence="10" key="1">
    <citation type="submission" date="2006-04" db="EMBL/GenBank/DDBJ databases">
        <authorList>
            <person name="Seshadri R."/>
            <person name="Federici B.A."/>
        </authorList>
    </citation>
    <scope>NUCLEOTIDE SEQUENCE [LARGE SCALE GENOMIC DNA]</scope>
</reference>
<feature type="domain" description="Isochorismatase-like" evidence="9">
    <location>
        <begin position="4"/>
        <end position="202"/>
    </location>
</feature>